<dbReference type="RefSeq" id="WP_007181520.1">
    <property type="nucleotide sequence ID" value="NZ_LR699553.1"/>
</dbReference>
<name>A0A5Q4YTD0_9BURK</name>
<proteinExistence type="predicted"/>
<accession>A0A5Q4YTD0</accession>
<evidence type="ECO:0000313" key="2">
    <source>
        <dbReference type="EMBL" id="VVD28951.1"/>
    </source>
</evidence>
<gene>
    <name evidence="2" type="ORF">PDMSB3_2495</name>
</gene>
<evidence type="ECO:0008006" key="4">
    <source>
        <dbReference type="Google" id="ProtNLM"/>
    </source>
</evidence>
<dbReference type="EMBL" id="LR699553">
    <property type="protein sequence ID" value="VVD28951.1"/>
    <property type="molecule type" value="Genomic_DNA"/>
</dbReference>
<feature type="region of interest" description="Disordered" evidence="1">
    <location>
        <begin position="141"/>
        <end position="181"/>
    </location>
</feature>
<sequence length="181" mass="19809">MTGKSVTPFELYRANLSFSLQVWSFSHEARQQACEFEMQRIRRDLAATHAIGRAASTARDWSALAVSCQTVLRDYVATTTNLWQQGLGSATRLQTGFFEGLREAFATWQAASTDQWSTHPAVNPVMLPWQEWLQRMGGAATMPGGRAVRSFPVNEHNPTDSATAPASSGPADAEDGEHHAG</sequence>
<reference evidence="2 3" key="1">
    <citation type="submission" date="2019-08" db="EMBL/GenBank/DDBJ databases">
        <authorList>
            <person name="Herpell B J."/>
        </authorList>
    </citation>
    <scope>NUCLEOTIDE SEQUENCE [LARGE SCALE GENOMIC DNA]</scope>
    <source>
        <strain evidence="3">Msb3</strain>
    </source>
</reference>
<dbReference type="AlphaFoldDB" id="A0A5Q4YTD0"/>
<protein>
    <recommendedName>
        <fullName evidence="4">Phasin domain-containing protein</fullName>
    </recommendedName>
</protein>
<evidence type="ECO:0000313" key="3">
    <source>
        <dbReference type="Proteomes" id="UP000325811"/>
    </source>
</evidence>
<organism evidence="2 3">
    <name type="scientific">Paraburkholderia dioscoreae</name>
    <dbReference type="NCBI Taxonomy" id="2604047"/>
    <lineage>
        <taxon>Bacteria</taxon>
        <taxon>Pseudomonadati</taxon>
        <taxon>Pseudomonadota</taxon>
        <taxon>Betaproteobacteria</taxon>
        <taxon>Burkholderiales</taxon>
        <taxon>Burkholderiaceae</taxon>
        <taxon>Paraburkholderia</taxon>
    </lineage>
</organism>
<keyword evidence="3" id="KW-1185">Reference proteome</keyword>
<dbReference type="KEGG" id="pdio:PDMSB3_2495"/>
<evidence type="ECO:0000256" key="1">
    <source>
        <dbReference type="SAM" id="MobiDB-lite"/>
    </source>
</evidence>
<dbReference type="Proteomes" id="UP000325811">
    <property type="component" value="Chromosome I"/>
</dbReference>